<protein>
    <submittedName>
        <fullName evidence="2">Uncharacterized protein</fullName>
    </submittedName>
</protein>
<dbReference type="OrthoDB" id="3298357at2"/>
<dbReference type="Proteomes" id="UP000236178">
    <property type="component" value="Unassembled WGS sequence"/>
</dbReference>
<reference evidence="2 3" key="1">
    <citation type="submission" date="2017-12" db="EMBL/GenBank/DDBJ databases">
        <title>Streptomyces populusis sp. nov., a novel endophytic actinobacterium isolated from stems of Populus adenopoda Maxim.</title>
        <authorList>
            <person name="Wang Z."/>
        </authorList>
    </citation>
    <scope>NUCLEOTIDE SEQUENCE [LARGE SCALE GENOMIC DNA]</scope>
    <source>
        <strain evidence="2 3">A249</strain>
    </source>
</reference>
<comment type="caution">
    <text evidence="2">The sequence shown here is derived from an EMBL/GenBank/DDBJ whole genome shotgun (WGS) entry which is preliminary data.</text>
</comment>
<dbReference type="EMBL" id="PJOS01000042">
    <property type="protein sequence ID" value="PKT70899.1"/>
    <property type="molecule type" value="Genomic_DNA"/>
</dbReference>
<sequence>MTASSSFEYDGIGAPRIAVPGEMRQLVESCSRSAAMWRAEPTRGGSTLERAGRPGDLGRLPMPVHGVPETSPTR</sequence>
<name>A0A2I0SLV1_9ACTN</name>
<dbReference type="AlphaFoldDB" id="A0A2I0SLV1"/>
<evidence type="ECO:0000313" key="2">
    <source>
        <dbReference type="EMBL" id="PKT70899.1"/>
    </source>
</evidence>
<proteinExistence type="predicted"/>
<evidence type="ECO:0000256" key="1">
    <source>
        <dbReference type="SAM" id="MobiDB-lite"/>
    </source>
</evidence>
<gene>
    <name evidence="2" type="ORF">CW362_21735</name>
</gene>
<accession>A0A2I0SLV1</accession>
<evidence type="ECO:0000313" key="3">
    <source>
        <dbReference type="Proteomes" id="UP000236178"/>
    </source>
</evidence>
<keyword evidence="3" id="KW-1185">Reference proteome</keyword>
<organism evidence="2 3">
    <name type="scientific">Streptomyces populi</name>
    <dbReference type="NCBI Taxonomy" id="2058924"/>
    <lineage>
        <taxon>Bacteria</taxon>
        <taxon>Bacillati</taxon>
        <taxon>Actinomycetota</taxon>
        <taxon>Actinomycetes</taxon>
        <taxon>Kitasatosporales</taxon>
        <taxon>Streptomycetaceae</taxon>
        <taxon>Streptomyces</taxon>
    </lineage>
</organism>
<feature type="region of interest" description="Disordered" evidence="1">
    <location>
        <begin position="38"/>
        <end position="74"/>
    </location>
</feature>